<dbReference type="PANTHER" id="PTHR12151">
    <property type="entry name" value="ELECTRON TRANSPORT PROTIN SCO1/SENC FAMILY MEMBER"/>
    <property type="match status" value="1"/>
</dbReference>
<dbReference type="CDD" id="cd02968">
    <property type="entry name" value="SCO"/>
    <property type="match status" value="1"/>
</dbReference>
<keyword evidence="2" id="KW-0479">Metal-binding</keyword>
<organism evidence="4 5">
    <name type="scientific">Luminiphilus syltensis NOR5-1B</name>
    <dbReference type="NCBI Taxonomy" id="565045"/>
    <lineage>
        <taxon>Bacteria</taxon>
        <taxon>Pseudomonadati</taxon>
        <taxon>Pseudomonadota</taxon>
        <taxon>Gammaproteobacteria</taxon>
        <taxon>Cellvibrionales</taxon>
        <taxon>Halieaceae</taxon>
        <taxon>Luminiphilus</taxon>
    </lineage>
</organism>
<dbReference type="STRING" id="565045.NOR51B_2418"/>
<comment type="similarity">
    <text evidence="1">Belongs to the SCO1/2 family.</text>
</comment>
<feature type="binding site" evidence="2">
    <location>
        <position position="177"/>
    </location>
    <ligand>
        <name>Cu cation</name>
        <dbReference type="ChEBI" id="CHEBI:23378"/>
    </ligand>
</feature>
<evidence type="ECO:0000313" key="4">
    <source>
        <dbReference type="EMBL" id="EED36467.1"/>
    </source>
</evidence>
<evidence type="ECO:0008006" key="6">
    <source>
        <dbReference type="Google" id="ProtNLM"/>
    </source>
</evidence>
<protein>
    <recommendedName>
        <fullName evidence="6">Electron transport protein SCO1/SenC</fullName>
    </recommendedName>
</protein>
<reference evidence="5" key="1">
    <citation type="journal article" date="2013" name="BMC Microbiol.">
        <title>Taxonomy and evolution of bacteriochlorophyll a-containing members of the OM60/NOR5 clade of marine gammaproteobacteria: description of Luminiphilus syltensis gen. nov., sp. nov., reclassification of Haliea rubra as Pseudohaliea rubra gen. nov., comb. nov., and emendation of Chromatocurvus halotolerans.</title>
        <authorList>
            <person name="Spring S."/>
            <person name="Riedel T."/>
            <person name="Sproer C."/>
            <person name="Yan S."/>
            <person name="Harder J."/>
            <person name="Fuchs B.M."/>
        </authorList>
    </citation>
    <scope>NUCLEOTIDE SEQUENCE [LARGE SCALE GENOMIC DNA]</scope>
    <source>
        <strain evidence="5">NOR51-B</strain>
    </source>
</reference>
<evidence type="ECO:0000313" key="5">
    <source>
        <dbReference type="Proteomes" id="UP000004699"/>
    </source>
</evidence>
<dbReference type="AlphaFoldDB" id="B8KUJ3"/>
<proteinExistence type="inferred from homology"/>
<dbReference type="Gene3D" id="3.40.30.10">
    <property type="entry name" value="Glutaredoxin"/>
    <property type="match status" value="1"/>
</dbReference>
<sequence length="216" mass="24536">MTSQTRRNVWLTVALVLLFIAVVLVSFVNRIQQPRIMSATEMRANGLFLFETPRDPGDFSLIDHNEIAFIPERLEGVWTLLFFGFTHCPDICPTTLSFLADLHEQLASTEAKDTQVVMLSVDPARDTPERLASYVPYFDPDFIGVTGEFIDVLGFSRSFNAPFRKVTLEDGSYQIDHSANVVLVNPRGDFHGFFRAPLDLAKMKVTYRSARALWER</sequence>
<keyword evidence="5" id="KW-1185">Reference proteome</keyword>
<accession>B8KUJ3</accession>
<dbReference type="PANTHER" id="PTHR12151:SF25">
    <property type="entry name" value="LINALOOL DEHYDRATASE_ISOMERASE DOMAIN-CONTAINING PROTEIN"/>
    <property type="match status" value="1"/>
</dbReference>
<dbReference type="RefSeq" id="WP_009021210.1">
    <property type="nucleotide sequence ID" value="NZ_DS999411.1"/>
</dbReference>
<dbReference type="InterPro" id="IPR003782">
    <property type="entry name" value="SCO1/SenC"/>
</dbReference>
<dbReference type="Pfam" id="PF02630">
    <property type="entry name" value="SCO1-SenC"/>
    <property type="match status" value="1"/>
</dbReference>
<evidence type="ECO:0000256" key="2">
    <source>
        <dbReference type="PIRSR" id="PIRSR603782-1"/>
    </source>
</evidence>
<keyword evidence="3" id="KW-1015">Disulfide bond</keyword>
<dbReference type="Proteomes" id="UP000004699">
    <property type="component" value="Unassembled WGS sequence"/>
</dbReference>
<dbReference type="HOGENOM" id="CLU_050131_3_2_6"/>
<dbReference type="OrthoDB" id="9790194at2"/>
<name>B8KUJ3_9GAMM</name>
<evidence type="ECO:0000256" key="3">
    <source>
        <dbReference type="PIRSR" id="PIRSR603782-2"/>
    </source>
</evidence>
<feature type="disulfide bond" description="Redox-active" evidence="3">
    <location>
        <begin position="88"/>
        <end position="92"/>
    </location>
</feature>
<feature type="binding site" evidence="2">
    <location>
        <position position="88"/>
    </location>
    <ligand>
        <name>Cu cation</name>
        <dbReference type="ChEBI" id="CHEBI:23378"/>
    </ligand>
</feature>
<evidence type="ECO:0000256" key="1">
    <source>
        <dbReference type="ARBA" id="ARBA00010996"/>
    </source>
</evidence>
<dbReference type="InterPro" id="IPR036249">
    <property type="entry name" value="Thioredoxin-like_sf"/>
</dbReference>
<gene>
    <name evidence="4" type="ORF">NOR51B_2418</name>
</gene>
<feature type="binding site" evidence="2">
    <location>
        <position position="92"/>
    </location>
    <ligand>
        <name>Cu cation</name>
        <dbReference type="ChEBI" id="CHEBI:23378"/>
    </ligand>
</feature>
<keyword evidence="2" id="KW-0186">Copper</keyword>
<dbReference type="GO" id="GO:0046872">
    <property type="term" value="F:metal ion binding"/>
    <property type="evidence" value="ECO:0007669"/>
    <property type="project" value="UniProtKB-KW"/>
</dbReference>
<dbReference type="SUPFAM" id="SSF52833">
    <property type="entry name" value="Thioredoxin-like"/>
    <property type="match status" value="1"/>
</dbReference>
<dbReference type="EMBL" id="DS999411">
    <property type="protein sequence ID" value="EED36467.1"/>
    <property type="molecule type" value="Genomic_DNA"/>
</dbReference>
<dbReference type="eggNOG" id="COG1999">
    <property type="taxonomic scope" value="Bacteria"/>
</dbReference>